<dbReference type="AlphaFoldDB" id="A0A544VR20"/>
<protein>
    <submittedName>
        <fullName evidence="2">VOC family protein</fullName>
    </submittedName>
</protein>
<sequence length="122" mass="13428">MIGRLRSVVLDTKDPRQLASFYAGVLGGEVEAQDDTWVVLTVPTHGRLAFQLAPDHEPPRFPDPRGSQQFHLDVEVDDVDDAESKVLALGATRVIDAIGEDDFRVYRDPAGHPFCLVFSVLG</sequence>
<proteinExistence type="predicted"/>
<dbReference type="Pfam" id="PF18029">
    <property type="entry name" value="Glyoxalase_6"/>
    <property type="match status" value="1"/>
</dbReference>
<feature type="domain" description="VOC" evidence="1">
    <location>
        <begin position="4"/>
        <end position="119"/>
    </location>
</feature>
<dbReference type="CDD" id="cd06587">
    <property type="entry name" value="VOC"/>
    <property type="match status" value="1"/>
</dbReference>
<dbReference type="PANTHER" id="PTHR35908:SF1">
    <property type="entry name" value="CONSERVED PROTEIN"/>
    <property type="match status" value="1"/>
</dbReference>
<name>A0A544VR20_9MYCO</name>
<dbReference type="SUPFAM" id="SSF54593">
    <property type="entry name" value="Glyoxalase/Bleomycin resistance protein/Dihydroxybiphenyl dioxygenase"/>
    <property type="match status" value="1"/>
</dbReference>
<evidence type="ECO:0000259" key="1">
    <source>
        <dbReference type="PROSITE" id="PS51819"/>
    </source>
</evidence>
<dbReference type="Gene3D" id="3.10.180.10">
    <property type="entry name" value="2,3-Dihydroxybiphenyl 1,2-Dioxygenase, domain 1"/>
    <property type="match status" value="1"/>
</dbReference>
<gene>
    <name evidence="2" type="ORF">D8S82_32095</name>
</gene>
<accession>A0A544VR20</accession>
<dbReference type="InterPro" id="IPR041581">
    <property type="entry name" value="Glyoxalase_6"/>
</dbReference>
<dbReference type="RefSeq" id="WP_142555959.1">
    <property type="nucleotide sequence ID" value="NZ_VIFX01000074.1"/>
</dbReference>
<evidence type="ECO:0000313" key="3">
    <source>
        <dbReference type="Proteomes" id="UP000315759"/>
    </source>
</evidence>
<evidence type="ECO:0000313" key="2">
    <source>
        <dbReference type="EMBL" id="TQR82433.1"/>
    </source>
</evidence>
<dbReference type="InterPro" id="IPR029068">
    <property type="entry name" value="Glyas_Bleomycin-R_OHBP_Dase"/>
</dbReference>
<dbReference type="PROSITE" id="PS51819">
    <property type="entry name" value="VOC"/>
    <property type="match status" value="1"/>
</dbReference>
<dbReference type="EMBL" id="VIFX01000074">
    <property type="protein sequence ID" value="TQR82433.1"/>
    <property type="molecule type" value="Genomic_DNA"/>
</dbReference>
<reference evidence="2 3" key="1">
    <citation type="submission" date="2018-10" db="EMBL/GenBank/DDBJ databases">
        <title>Draft genome of Mycobacterium hodleri strain B.</title>
        <authorList>
            <person name="Amande T.J."/>
            <person name="Mcgenity T.J."/>
        </authorList>
    </citation>
    <scope>NUCLEOTIDE SEQUENCE [LARGE SCALE GENOMIC DNA]</scope>
    <source>
        <strain evidence="2 3">B</strain>
    </source>
</reference>
<comment type="caution">
    <text evidence="2">The sequence shown here is derived from an EMBL/GenBank/DDBJ whole genome shotgun (WGS) entry which is preliminary data.</text>
</comment>
<dbReference type="PANTHER" id="PTHR35908">
    <property type="entry name" value="HYPOTHETICAL FUSION PROTEIN"/>
    <property type="match status" value="1"/>
</dbReference>
<keyword evidence="3" id="KW-1185">Reference proteome</keyword>
<dbReference type="Proteomes" id="UP000315759">
    <property type="component" value="Unassembled WGS sequence"/>
</dbReference>
<dbReference type="InterPro" id="IPR037523">
    <property type="entry name" value="VOC_core"/>
</dbReference>
<organism evidence="2 3">
    <name type="scientific">Mycolicibacterium hodleri</name>
    <dbReference type="NCBI Taxonomy" id="49897"/>
    <lineage>
        <taxon>Bacteria</taxon>
        <taxon>Bacillati</taxon>
        <taxon>Actinomycetota</taxon>
        <taxon>Actinomycetes</taxon>
        <taxon>Mycobacteriales</taxon>
        <taxon>Mycobacteriaceae</taxon>
        <taxon>Mycolicibacterium</taxon>
    </lineage>
</organism>